<evidence type="ECO:0000313" key="11">
    <source>
        <dbReference type="EMBL" id="EFJ21046.1"/>
    </source>
</evidence>
<dbReference type="GO" id="GO:0005524">
    <property type="term" value="F:ATP binding"/>
    <property type="evidence" value="ECO:0007669"/>
    <property type="project" value="UniProtKB-UniRule"/>
</dbReference>
<evidence type="ECO:0000256" key="8">
    <source>
        <dbReference type="PROSITE-ProRule" id="PRU10141"/>
    </source>
</evidence>
<evidence type="ECO:0000256" key="9">
    <source>
        <dbReference type="RuleBase" id="RU000304"/>
    </source>
</evidence>
<dbReference type="InParanoid" id="D8S349"/>
<dbReference type="Proteomes" id="UP000001514">
    <property type="component" value="Unassembled WGS sequence"/>
</dbReference>
<dbReference type="AlphaFoldDB" id="D8S349"/>
<dbReference type="PANTHER" id="PTHR47989">
    <property type="entry name" value="OS01G0750732 PROTEIN"/>
    <property type="match status" value="1"/>
</dbReference>
<keyword evidence="3" id="KW-0808">Transferase</keyword>
<gene>
    <name evidence="11" type="ORF">SELMODRAFT_31809</name>
</gene>
<evidence type="ECO:0000256" key="1">
    <source>
        <dbReference type="ARBA" id="ARBA00004167"/>
    </source>
</evidence>
<proteinExistence type="inferred from homology"/>
<evidence type="ECO:0000259" key="10">
    <source>
        <dbReference type="PROSITE" id="PS50011"/>
    </source>
</evidence>
<evidence type="ECO:0000256" key="2">
    <source>
        <dbReference type="ARBA" id="ARBA00022527"/>
    </source>
</evidence>
<dbReference type="Pfam" id="PF07714">
    <property type="entry name" value="PK_Tyr_Ser-Thr"/>
    <property type="match status" value="1"/>
</dbReference>
<accession>D8S349</accession>
<dbReference type="InterPro" id="IPR000719">
    <property type="entry name" value="Prot_kinase_dom"/>
</dbReference>
<dbReference type="GO" id="GO:0016020">
    <property type="term" value="C:membrane"/>
    <property type="evidence" value="ECO:0007669"/>
    <property type="project" value="UniProtKB-SubCell"/>
</dbReference>
<dbReference type="Gene3D" id="3.30.200.20">
    <property type="entry name" value="Phosphorylase Kinase, domain 1"/>
    <property type="match status" value="1"/>
</dbReference>
<dbReference type="KEGG" id="smo:SELMODRAFT_31809"/>
<dbReference type="GO" id="GO:0004672">
    <property type="term" value="F:protein kinase activity"/>
    <property type="evidence" value="ECO:0000318"/>
    <property type="project" value="GO_Central"/>
</dbReference>
<dbReference type="InterPro" id="IPR011009">
    <property type="entry name" value="Kinase-like_dom_sf"/>
</dbReference>
<feature type="non-terminal residue" evidence="11">
    <location>
        <position position="304"/>
    </location>
</feature>
<dbReference type="InterPro" id="IPR001245">
    <property type="entry name" value="Ser-Thr/Tyr_kinase_cat_dom"/>
</dbReference>
<keyword evidence="12" id="KW-1185">Reference proteome</keyword>
<dbReference type="InterPro" id="IPR008271">
    <property type="entry name" value="Ser/Thr_kinase_AS"/>
</dbReference>
<dbReference type="EMBL" id="GL377600">
    <property type="protein sequence ID" value="EFJ21046.1"/>
    <property type="molecule type" value="Genomic_DNA"/>
</dbReference>
<dbReference type="eggNOG" id="ENOG502QRK1">
    <property type="taxonomic scope" value="Eukaryota"/>
</dbReference>
<dbReference type="InterPro" id="IPR017441">
    <property type="entry name" value="Protein_kinase_ATP_BS"/>
</dbReference>
<evidence type="ECO:0000313" key="12">
    <source>
        <dbReference type="Proteomes" id="UP000001514"/>
    </source>
</evidence>
<comment type="similarity">
    <text evidence="9">Belongs to the protein kinase superfamily.</text>
</comment>
<reference evidence="11 12" key="1">
    <citation type="journal article" date="2011" name="Science">
        <title>The Selaginella genome identifies genetic changes associated with the evolution of vascular plants.</title>
        <authorList>
            <person name="Banks J.A."/>
            <person name="Nishiyama T."/>
            <person name="Hasebe M."/>
            <person name="Bowman J.L."/>
            <person name="Gribskov M."/>
            <person name="dePamphilis C."/>
            <person name="Albert V.A."/>
            <person name="Aono N."/>
            <person name="Aoyama T."/>
            <person name="Ambrose B.A."/>
            <person name="Ashton N.W."/>
            <person name="Axtell M.J."/>
            <person name="Barker E."/>
            <person name="Barker M.S."/>
            <person name="Bennetzen J.L."/>
            <person name="Bonawitz N.D."/>
            <person name="Chapple C."/>
            <person name="Cheng C."/>
            <person name="Correa L.G."/>
            <person name="Dacre M."/>
            <person name="DeBarry J."/>
            <person name="Dreyer I."/>
            <person name="Elias M."/>
            <person name="Engstrom E.M."/>
            <person name="Estelle M."/>
            <person name="Feng L."/>
            <person name="Finet C."/>
            <person name="Floyd S.K."/>
            <person name="Frommer W.B."/>
            <person name="Fujita T."/>
            <person name="Gramzow L."/>
            <person name="Gutensohn M."/>
            <person name="Harholt J."/>
            <person name="Hattori M."/>
            <person name="Heyl A."/>
            <person name="Hirai T."/>
            <person name="Hiwatashi Y."/>
            <person name="Ishikawa M."/>
            <person name="Iwata M."/>
            <person name="Karol K.G."/>
            <person name="Koehler B."/>
            <person name="Kolukisaoglu U."/>
            <person name="Kubo M."/>
            <person name="Kurata T."/>
            <person name="Lalonde S."/>
            <person name="Li K."/>
            <person name="Li Y."/>
            <person name="Litt A."/>
            <person name="Lyons E."/>
            <person name="Manning G."/>
            <person name="Maruyama T."/>
            <person name="Michael T.P."/>
            <person name="Mikami K."/>
            <person name="Miyazaki S."/>
            <person name="Morinaga S."/>
            <person name="Murata T."/>
            <person name="Mueller-Roeber B."/>
            <person name="Nelson D.R."/>
            <person name="Obara M."/>
            <person name="Oguri Y."/>
            <person name="Olmstead R.G."/>
            <person name="Onodera N."/>
            <person name="Petersen B.L."/>
            <person name="Pils B."/>
            <person name="Prigge M."/>
            <person name="Rensing S.A."/>
            <person name="Riano-Pachon D.M."/>
            <person name="Roberts A.W."/>
            <person name="Sato Y."/>
            <person name="Scheller H.V."/>
            <person name="Schulz B."/>
            <person name="Schulz C."/>
            <person name="Shakirov E.V."/>
            <person name="Shibagaki N."/>
            <person name="Shinohara N."/>
            <person name="Shippen D.E."/>
            <person name="Soerensen I."/>
            <person name="Sotooka R."/>
            <person name="Sugimoto N."/>
            <person name="Sugita M."/>
            <person name="Sumikawa N."/>
            <person name="Tanurdzic M."/>
            <person name="Theissen G."/>
            <person name="Ulvskov P."/>
            <person name="Wakazuki S."/>
            <person name="Weng J.K."/>
            <person name="Willats W.W."/>
            <person name="Wipf D."/>
            <person name="Wolf P.G."/>
            <person name="Yang L."/>
            <person name="Zimmer A.D."/>
            <person name="Zhu Q."/>
            <person name="Mitros T."/>
            <person name="Hellsten U."/>
            <person name="Loque D."/>
            <person name="Otillar R."/>
            <person name="Salamov A."/>
            <person name="Schmutz J."/>
            <person name="Shapiro H."/>
            <person name="Lindquist E."/>
            <person name="Lucas S."/>
            <person name="Rokhsar D."/>
            <person name="Grigoriev I.V."/>
        </authorList>
    </citation>
    <scope>NUCLEOTIDE SEQUENCE [LARGE SCALE GENOMIC DNA]</scope>
</reference>
<organism evidence="12">
    <name type="scientific">Selaginella moellendorffii</name>
    <name type="common">Spikemoss</name>
    <dbReference type="NCBI Taxonomy" id="88036"/>
    <lineage>
        <taxon>Eukaryota</taxon>
        <taxon>Viridiplantae</taxon>
        <taxon>Streptophyta</taxon>
        <taxon>Embryophyta</taxon>
        <taxon>Tracheophyta</taxon>
        <taxon>Lycopodiopsida</taxon>
        <taxon>Selaginellales</taxon>
        <taxon>Selaginellaceae</taxon>
        <taxon>Selaginella</taxon>
    </lineage>
</organism>
<dbReference type="OrthoDB" id="4062651at2759"/>
<keyword evidence="6 8" id="KW-0067">ATP-binding</keyword>
<comment type="subcellular location">
    <subcellularLocation>
        <location evidence="1">Membrane</location>
        <topology evidence="1">Single-pass membrane protein</topology>
    </subcellularLocation>
</comment>
<sequence length="304" mass="33717">IRRLTLKEVVNATNCYKTMIGEGGFGTVFYGTLSGQAVAVKARSSSSIQGTREFNTELNLLSRIQHENLVPLLGFCAEDEQEILIYPYMPNGSLQDRLYGEGFKRKPLDWPTRLSIALGAAKGLSFLHAGGDLSIIHRDIKSSNILLDQSMTAKVADFGFSKFAPQDGDSVVSLEVRGTAGYLDPEYYLTQELTVKSDVYSFGVVLLEVICGREPLSIDRPRSEWSLVEWARPYIQDTNIEAIVDSSISSSYSPEAMWRVLEVAMLSVQPHSSRRPSMSDIVRELEDALIIENNASQFMASIDS</sequence>
<dbReference type="SUPFAM" id="SSF56112">
    <property type="entry name" value="Protein kinase-like (PK-like)"/>
    <property type="match status" value="1"/>
</dbReference>
<evidence type="ECO:0000256" key="4">
    <source>
        <dbReference type="ARBA" id="ARBA00022741"/>
    </source>
</evidence>
<dbReference type="SMART" id="SM00220">
    <property type="entry name" value="S_TKc"/>
    <property type="match status" value="1"/>
</dbReference>
<dbReference type="CDD" id="cd14066">
    <property type="entry name" value="STKc_IRAK"/>
    <property type="match status" value="1"/>
</dbReference>
<evidence type="ECO:0000256" key="6">
    <source>
        <dbReference type="ARBA" id="ARBA00022840"/>
    </source>
</evidence>
<feature type="non-terminal residue" evidence="11">
    <location>
        <position position="1"/>
    </location>
</feature>
<dbReference type="FunFam" id="1.10.510.10:FF:000146">
    <property type="entry name" value="LRR receptor-like serine/threonine-protein kinase IOS1"/>
    <property type="match status" value="1"/>
</dbReference>
<keyword evidence="2 9" id="KW-0723">Serine/threonine-protein kinase</keyword>
<evidence type="ECO:0000256" key="5">
    <source>
        <dbReference type="ARBA" id="ARBA00022777"/>
    </source>
</evidence>
<dbReference type="PIRSF" id="PIRSF000654">
    <property type="entry name" value="Integrin-linked_kinase"/>
    <property type="match status" value="1"/>
</dbReference>
<keyword evidence="7" id="KW-0675">Receptor</keyword>
<dbReference type="HOGENOM" id="CLU_000288_21_4_1"/>
<dbReference type="PROSITE" id="PS00107">
    <property type="entry name" value="PROTEIN_KINASE_ATP"/>
    <property type="match status" value="1"/>
</dbReference>
<dbReference type="Gene3D" id="1.10.510.10">
    <property type="entry name" value="Transferase(Phosphotransferase) domain 1"/>
    <property type="match status" value="1"/>
</dbReference>
<keyword evidence="4 8" id="KW-0547">Nucleotide-binding</keyword>
<dbReference type="PROSITE" id="PS00108">
    <property type="entry name" value="PROTEIN_KINASE_ST"/>
    <property type="match status" value="1"/>
</dbReference>
<dbReference type="PROSITE" id="PS50011">
    <property type="entry name" value="PROTEIN_KINASE_DOM"/>
    <property type="match status" value="1"/>
</dbReference>
<feature type="binding site" evidence="8">
    <location>
        <position position="41"/>
    </location>
    <ligand>
        <name>ATP</name>
        <dbReference type="ChEBI" id="CHEBI:30616"/>
    </ligand>
</feature>
<dbReference type="GO" id="GO:0004674">
    <property type="term" value="F:protein serine/threonine kinase activity"/>
    <property type="evidence" value="ECO:0007669"/>
    <property type="project" value="UniProtKB-KW"/>
</dbReference>
<evidence type="ECO:0000256" key="7">
    <source>
        <dbReference type="ARBA" id="ARBA00023170"/>
    </source>
</evidence>
<protein>
    <recommendedName>
        <fullName evidence="10">Protein kinase domain-containing protein</fullName>
    </recommendedName>
</protein>
<dbReference type="Gramene" id="EFJ21046">
    <property type="protein sequence ID" value="EFJ21046"/>
    <property type="gene ID" value="SELMODRAFT_31809"/>
</dbReference>
<evidence type="ECO:0000256" key="3">
    <source>
        <dbReference type="ARBA" id="ARBA00022679"/>
    </source>
</evidence>
<dbReference type="PANTHER" id="PTHR47989:SF62">
    <property type="entry name" value="OS05G0423500 PROTEIN"/>
    <property type="match status" value="1"/>
</dbReference>
<feature type="domain" description="Protein kinase" evidence="10">
    <location>
        <begin position="14"/>
        <end position="290"/>
    </location>
</feature>
<keyword evidence="5" id="KW-0418">Kinase</keyword>
<name>D8S349_SELML</name>
<dbReference type="OMA" id="PINANND"/>